<feature type="transmembrane region" description="Helical" evidence="1">
    <location>
        <begin position="101"/>
        <end position="119"/>
    </location>
</feature>
<keyword evidence="1" id="KW-1133">Transmembrane helix</keyword>
<comment type="caution">
    <text evidence="2">The sequence shown here is derived from an EMBL/GenBank/DDBJ whole genome shotgun (WGS) entry which is preliminary data.</text>
</comment>
<dbReference type="InterPro" id="IPR007313">
    <property type="entry name" value="FxsA"/>
</dbReference>
<dbReference type="PANTHER" id="PTHR35335:SF1">
    <property type="entry name" value="UPF0716 PROTEIN FXSA"/>
    <property type="match status" value="1"/>
</dbReference>
<reference evidence="2" key="1">
    <citation type="journal article" date="2012" name="Genome Res.">
        <title>Genomic characterization of the Bacillus cereus sensu lato species: Backdrop to the evolution of Bacillus anthracis.</title>
        <authorList>
            <person name="Zwick M.E."/>
            <person name="Joseph S.J."/>
            <person name="Didelot X."/>
            <person name="Chen P.E."/>
            <person name="Bishop-Lilly K.A."/>
            <person name="Stewart A.C."/>
            <person name="Willner K."/>
            <person name="Nolan N."/>
            <person name="Lentz S."/>
            <person name="Thomason M.K."/>
            <person name="Sozhamannan S."/>
            <person name="Mateczun A.J."/>
            <person name="Du L."/>
            <person name="Read T.D."/>
        </authorList>
    </citation>
    <scope>NUCLEOTIDE SEQUENCE [LARGE SCALE GENOMIC DNA]</scope>
    <source>
        <strain evidence="2">AH603</strain>
    </source>
</reference>
<organism evidence="2">
    <name type="scientific">Bacillus mycoides</name>
    <dbReference type="NCBI Taxonomy" id="1405"/>
    <lineage>
        <taxon>Bacteria</taxon>
        <taxon>Bacillati</taxon>
        <taxon>Bacillota</taxon>
        <taxon>Bacilli</taxon>
        <taxon>Bacillales</taxon>
        <taxon>Bacillaceae</taxon>
        <taxon>Bacillus</taxon>
        <taxon>Bacillus cereus group</taxon>
    </lineage>
</organism>
<dbReference type="EMBL" id="ACMP01000117">
    <property type="protein sequence ID" value="EEL68690.1"/>
    <property type="molecule type" value="Genomic_DNA"/>
</dbReference>
<protein>
    <submittedName>
        <fullName evidence="2">FxsA cytoplasmic membrane protein</fullName>
    </submittedName>
</protein>
<dbReference type="PANTHER" id="PTHR35335">
    <property type="entry name" value="UPF0716 PROTEIN FXSA"/>
    <property type="match status" value="1"/>
</dbReference>
<dbReference type="HOGENOM" id="CLU_085083_5_1_9"/>
<keyword evidence="1" id="KW-0472">Membrane</keyword>
<name>C2Y065_BACMY</name>
<feature type="transmembrane region" description="Helical" evidence="1">
    <location>
        <begin position="34"/>
        <end position="54"/>
    </location>
</feature>
<keyword evidence="1" id="KW-0812">Transmembrane</keyword>
<feature type="transmembrane region" description="Helical" evidence="1">
    <location>
        <begin position="75"/>
        <end position="95"/>
    </location>
</feature>
<accession>C2Y065</accession>
<evidence type="ECO:0000256" key="1">
    <source>
        <dbReference type="SAM" id="Phobius"/>
    </source>
</evidence>
<gene>
    <name evidence="2" type="ORF">bcere0026_43510</name>
</gene>
<sequence length="137" mass="15537">MKYEGVRAMKWLLFLLILVPAIEITVLIGSSHVIGLWSTFAMIVFTGIVGIYLAKRQGFKVLREIQFRLNRGEMPGDAVLDGIFIFVGGILLVLPGYVTDIIGFIFVVPITRALLKPAVMKWIDWKFRKRTTIIVQK</sequence>
<evidence type="ECO:0000313" key="2">
    <source>
        <dbReference type="EMBL" id="EEL68690.1"/>
    </source>
</evidence>
<dbReference type="Proteomes" id="UP000001753">
    <property type="component" value="Chromosome"/>
</dbReference>
<dbReference type="GO" id="GO:0016020">
    <property type="term" value="C:membrane"/>
    <property type="evidence" value="ECO:0007669"/>
    <property type="project" value="InterPro"/>
</dbReference>
<feature type="transmembrane region" description="Helical" evidence="1">
    <location>
        <begin position="12"/>
        <end position="28"/>
    </location>
</feature>
<proteinExistence type="predicted"/>
<dbReference type="NCBIfam" id="NF008528">
    <property type="entry name" value="PRK11463.1-2"/>
    <property type="match status" value="1"/>
</dbReference>
<dbReference type="Pfam" id="PF04186">
    <property type="entry name" value="FxsA"/>
    <property type="match status" value="1"/>
</dbReference>
<dbReference type="AlphaFoldDB" id="C2Y065"/>